<dbReference type="Pfam" id="PF02567">
    <property type="entry name" value="PhzC-PhzF"/>
    <property type="match status" value="1"/>
</dbReference>
<dbReference type="Gene3D" id="3.10.310.10">
    <property type="entry name" value="Diaminopimelate Epimerase, Chain A, domain 1"/>
    <property type="match status" value="2"/>
</dbReference>
<dbReference type="PIRSF" id="PIRSF016184">
    <property type="entry name" value="PhzC_PhzF"/>
    <property type="match status" value="1"/>
</dbReference>
<evidence type="ECO:0000256" key="1">
    <source>
        <dbReference type="ARBA" id="ARBA00008270"/>
    </source>
</evidence>
<comment type="caution">
    <text evidence="4">The sequence shown here is derived from an EMBL/GenBank/DDBJ whole genome shotgun (WGS) entry which is preliminary data.</text>
</comment>
<protein>
    <recommendedName>
        <fullName evidence="6">Phenazine biosynthesis PhzC/PhzF protein</fullName>
    </recommendedName>
</protein>
<proteinExistence type="inferred from homology"/>
<keyword evidence="2" id="KW-0413">Isomerase</keyword>
<dbReference type="NCBIfam" id="TIGR00654">
    <property type="entry name" value="PhzF_family"/>
    <property type="match status" value="1"/>
</dbReference>
<keyword evidence="5" id="KW-1185">Reference proteome</keyword>
<organism evidence="4 5">
    <name type="scientific">Rhodotorula mucilaginosa</name>
    <name type="common">Yeast</name>
    <name type="synonym">Rhodotorula rubra</name>
    <dbReference type="NCBI Taxonomy" id="5537"/>
    <lineage>
        <taxon>Eukaryota</taxon>
        <taxon>Fungi</taxon>
        <taxon>Dikarya</taxon>
        <taxon>Basidiomycota</taxon>
        <taxon>Pucciniomycotina</taxon>
        <taxon>Microbotryomycetes</taxon>
        <taxon>Sporidiobolales</taxon>
        <taxon>Sporidiobolaceae</taxon>
        <taxon>Rhodotorula</taxon>
    </lineage>
</organism>
<dbReference type="PANTHER" id="PTHR13774:SF17">
    <property type="entry name" value="PHENAZINE BIOSYNTHESIS-LIKE DOMAIN-CONTAINING PROTEIN"/>
    <property type="match status" value="1"/>
</dbReference>
<evidence type="ECO:0000256" key="3">
    <source>
        <dbReference type="PIRSR" id="PIRSR016184-1"/>
    </source>
</evidence>
<evidence type="ECO:0000313" key="5">
    <source>
        <dbReference type="Proteomes" id="UP000777482"/>
    </source>
</evidence>
<dbReference type="SUPFAM" id="SSF54506">
    <property type="entry name" value="Diaminopimelate epimerase-like"/>
    <property type="match status" value="1"/>
</dbReference>
<dbReference type="Proteomes" id="UP000777482">
    <property type="component" value="Unassembled WGS sequence"/>
</dbReference>
<evidence type="ECO:0008006" key="6">
    <source>
        <dbReference type="Google" id="ProtNLM"/>
    </source>
</evidence>
<dbReference type="GO" id="GO:0005737">
    <property type="term" value="C:cytoplasm"/>
    <property type="evidence" value="ECO:0007669"/>
    <property type="project" value="TreeGrafter"/>
</dbReference>
<dbReference type="OrthoDB" id="75169at2759"/>
<gene>
    <name evidence="4" type="ORF">C6P46_004773</name>
</gene>
<dbReference type="GO" id="GO:0016853">
    <property type="term" value="F:isomerase activity"/>
    <property type="evidence" value="ECO:0007669"/>
    <property type="project" value="UniProtKB-KW"/>
</dbReference>
<name>A0A9P7B4Z9_RHOMI</name>
<reference evidence="4 5" key="1">
    <citation type="submission" date="2020-11" db="EMBL/GenBank/DDBJ databases">
        <title>Kefir isolates.</title>
        <authorList>
            <person name="Marcisauskas S."/>
            <person name="Kim Y."/>
            <person name="Blasche S."/>
        </authorList>
    </citation>
    <scope>NUCLEOTIDE SEQUENCE [LARGE SCALE GENOMIC DNA]</scope>
    <source>
        <strain evidence="4 5">KR</strain>
    </source>
</reference>
<evidence type="ECO:0000256" key="2">
    <source>
        <dbReference type="ARBA" id="ARBA00023235"/>
    </source>
</evidence>
<dbReference type="AlphaFoldDB" id="A0A9P7B4Z9"/>
<evidence type="ECO:0000313" key="4">
    <source>
        <dbReference type="EMBL" id="KAG0660143.1"/>
    </source>
</evidence>
<dbReference type="PANTHER" id="PTHR13774">
    <property type="entry name" value="PHENAZINE BIOSYNTHESIS PROTEIN"/>
    <property type="match status" value="1"/>
</dbReference>
<feature type="active site" evidence="3">
    <location>
        <position position="52"/>
    </location>
</feature>
<dbReference type="InterPro" id="IPR003719">
    <property type="entry name" value="Phenazine_PhzF-like"/>
</dbReference>
<dbReference type="EMBL" id="PUHQ01000047">
    <property type="protein sequence ID" value="KAG0660143.1"/>
    <property type="molecule type" value="Genomic_DNA"/>
</dbReference>
<comment type="similarity">
    <text evidence="1">Belongs to the PhzF family.</text>
</comment>
<accession>A0A9P7B4Z9</accession>
<sequence length="309" mass="33228">MTAREIPFTTVDAFTSKPFGGNPAAVIVWDDAALAADDQLAQQIAAEFNLSETAFSHRLQGGSDDNPTYELRWRTPTTEVPLCGHATMATAHTLFTQHHPSATSITFQSRFSGTLIARRAGTGPNEPIALDFPAAPLVTLEEGHRRRPKILEGVAKAVKGFEESQVVRVAWWDGHKAPIVELAAGTDLENLQITPAPLADIGDLIMLTCPAPADSGFDIYSRVFAPAFGVPEDPVTGAAHTALTPFWLCDDGSLSRLHDGGARAKSTASLRAKQVSKRGGELVVTLDEQNKRVELKGTARRIMKGVIEL</sequence>